<feature type="repeat" description="WD" evidence="1">
    <location>
        <begin position="135"/>
        <end position="176"/>
    </location>
</feature>
<comment type="caution">
    <text evidence="3">The sequence shown here is derived from an EMBL/GenBank/DDBJ whole genome shotgun (WGS) entry which is preliminary data.</text>
</comment>
<dbReference type="Gene3D" id="2.130.10.10">
    <property type="entry name" value="YVTN repeat-like/Quinoprotein amine dehydrogenase"/>
    <property type="match status" value="1"/>
</dbReference>
<dbReference type="GO" id="GO:0005656">
    <property type="term" value="C:nuclear pre-replicative complex"/>
    <property type="evidence" value="ECO:0007669"/>
    <property type="project" value="TreeGrafter"/>
</dbReference>
<dbReference type="PROSITE" id="PS50082">
    <property type="entry name" value="WD_REPEATS_2"/>
    <property type="match status" value="1"/>
</dbReference>
<dbReference type="InterPro" id="IPR045227">
    <property type="entry name" value="WDR18/Ipi3/RID3"/>
</dbReference>
<dbReference type="InParanoid" id="A0A7J7CA14"/>
<dbReference type="PANTHER" id="PTHR18763:SF4">
    <property type="entry name" value="PROTEIN ROOT INITIATION DEFECTIVE 3-LIKE"/>
    <property type="match status" value="1"/>
</dbReference>
<protein>
    <submittedName>
        <fullName evidence="3">Protein ROOT INITIATION DEFECTIVE 3-like isoform X3</fullName>
    </submittedName>
</protein>
<evidence type="ECO:0000313" key="4">
    <source>
        <dbReference type="Proteomes" id="UP000593562"/>
    </source>
</evidence>
<keyword evidence="4" id="KW-1185">Reference proteome</keyword>
<feature type="region of interest" description="Disordered" evidence="2">
    <location>
        <begin position="348"/>
        <end position="373"/>
    </location>
</feature>
<organism evidence="3 4">
    <name type="scientific">Tripterygium wilfordii</name>
    <name type="common">Thunder God vine</name>
    <dbReference type="NCBI Taxonomy" id="458696"/>
    <lineage>
        <taxon>Eukaryota</taxon>
        <taxon>Viridiplantae</taxon>
        <taxon>Streptophyta</taxon>
        <taxon>Embryophyta</taxon>
        <taxon>Tracheophyta</taxon>
        <taxon>Spermatophyta</taxon>
        <taxon>Magnoliopsida</taxon>
        <taxon>eudicotyledons</taxon>
        <taxon>Gunneridae</taxon>
        <taxon>Pentapetalae</taxon>
        <taxon>rosids</taxon>
        <taxon>fabids</taxon>
        <taxon>Celastrales</taxon>
        <taxon>Celastraceae</taxon>
        <taxon>Tripterygium</taxon>
    </lineage>
</organism>
<dbReference type="PANTHER" id="PTHR18763">
    <property type="entry name" value="WD-REPEAT PROTEIN 18"/>
    <property type="match status" value="1"/>
</dbReference>
<dbReference type="GO" id="GO:0120330">
    <property type="term" value="C:rixosome complex"/>
    <property type="evidence" value="ECO:0007669"/>
    <property type="project" value="TreeGrafter"/>
</dbReference>
<evidence type="ECO:0000313" key="3">
    <source>
        <dbReference type="EMBL" id="KAF5730940.1"/>
    </source>
</evidence>
<dbReference type="Proteomes" id="UP000593562">
    <property type="component" value="Unassembled WGS sequence"/>
</dbReference>
<dbReference type="InterPro" id="IPR015943">
    <property type="entry name" value="WD40/YVTN_repeat-like_dom_sf"/>
</dbReference>
<dbReference type="PROSITE" id="PS50294">
    <property type="entry name" value="WD_REPEATS_REGION"/>
    <property type="match status" value="1"/>
</dbReference>
<evidence type="ECO:0000256" key="1">
    <source>
        <dbReference type="PROSITE-ProRule" id="PRU00221"/>
    </source>
</evidence>
<proteinExistence type="predicted"/>
<dbReference type="GO" id="GO:0006364">
    <property type="term" value="P:rRNA processing"/>
    <property type="evidence" value="ECO:0007669"/>
    <property type="project" value="TreeGrafter"/>
</dbReference>
<name>A0A7J7CA14_TRIWF</name>
<accession>A0A7J7CA14</accession>
<dbReference type="GO" id="GO:0006261">
    <property type="term" value="P:DNA-templated DNA replication"/>
    <property type="evidence" value="ECO:0007669"/>
    <property type="project" value="TreeGrafter"/>
</dbReference>
<gene>
    <name evidence="3" type="ORF">HS088_TW19G00542</name>
</gene>
<dbReference type="Pfam" id="PF00400">
    <property type="entry name" value="WD40"/>
    <property type="match status" value="2"/>
</dbReference>
<dbReference type="EMBL" id="JAAARO010000019">
    <property type="protein sequence ID" value="KAF5730940.1"/>
    <property type="molecule type" value="Genomic_DNA"/>
</dbReference>
<dbReference type="AlphaFoldDB" id="A0A7J7CA14"/>
<dbReference type="InterPro" id="IPR001680">
    <property type="entry name" value="WD40_rpt"/>
</dbReference>
<evidence type="ECO:0000256" key="2">
    <source>
        <dbReference type="SAM" id="MobiDB-lite"/>
    </source>
</evidence>
<dbReference type="InterPro" id="IPR036322">
    <property type="entry name" value="WD40_repeat_dom_sf"/>
</dbReference>
<keyword evidence="1" id="KW-0853">WD repeat</keyword>
<reference evidence="3 4" key="1">
    <citation type="journal article" date="2020" name="Nat. Commun.">
        <title>Genome of Tripterygium wilfordii and identification of cytochrome P450 involved in triptolide biosynthesis.</title>
        <authorList>
            <person name="Tu L."/>
            <person name="Su P."/>
            <person name="Zhang Z."/>
            <person name="Gao L."/>
            <person name="Wang J."/>
            <person name="Hu T."/>
            <person name="Zhou J."/>
            <person name="Zhang Y."/>
            <person name="Zhao Y."/>
            <person name="Liu Y."/>
            <person name="Song Y."/>
            <person name="Tong Y."/>
            <person name="Lu Y."/>
            <person name="Yang J."/>
            <person name="Xu C."/>
            <person name="Jia M."/>
            <person name="Peters R.J."/>
            <person name="Huang L."/>
            <person name="Gao W."/>
        </authorList>
    </citation>
    <scope>NUCLEOTIDE SEQUENCE [LARGE SCALE GENOMIC DNA]</scope>
    <source>
        <strain evidence="4">cv. XIE 37</strain>
        <tissue evidence="3">Leaf</tissue>
    </source>
</reference>
<dbReference type="SUPFAM" id="SSF50978">
    <property type="entry name" value="WD40 repeat-like"/>
    <property type="match status" value="1"/>
</dbReference>
<dbReference type="SMART" id="SM00320">
    <property type="entry name" value="WD40"/>
    <property type="match status" value="4"/>
</dbReference>
<sequence>MSVYPCANGERVMGEGKEALVVCSDRSMGIGITVWDLETGERILHIPTCASPAHGLVCLRNQFLVASQINRHGSVGGGSVFTWSLNKPHPPLQSYPMEAIGPLSCTRDGMYLVGGASSGNAYIWEVTSGRLLKTWHAHSKALKCIVFSGDGSFLISGSGDGRICAWSIIGGSITAMTFCGVGLLSASEDCTVCLWDITSWVIIRRFNHPKGAVTNLIVIPQHSLVSASSRKRNSNQFRVSLLDKCPQSASPCQELVTFLPSCSSLEDDQIPNFFQRANTLDRQIFDLEHEQTPAAMQMKVETTMDNRMWATRMTKHVMEMNKHLQSRLLDMMQCRLYWPTEMDSSAINSSKKKKKLQVESPPLIGEELAKPPC</sequence>